<keyword evidence="2" id="KW-1185">Reference proteome</keyword>
<dbReference type="EMBL" id="JBITGY010000019">
    <property type="protein sequence ID" value="MFI6505351.1"/>
    <property type="molecule type" value="Genomic_DNA"/>
</dbReference>
<accession>A0ABW7ZAZ3</accession>
<protein>
    <submittedName>
        <fullName evidence="1">Uncharacterized protein</fullName>
    </submittedName>
</protein>
<dbReference type="RefSeq" id="WP_397091476.1">
    <property type="nucleotide sequence ID" value="NZ_JBITGY010000019.1"/>
</dbReference>
<gene>
    <name evidence="1" type="ORF">ACIBG2_48780</name>
</gene>
<comment type="caution">
    <text evidence="1">The sequence shown here is derived from an EMBL/GenBank/DDBJ whole genome shotgun (WGS) entry which is preliminary data.</text>
</comment>
<evidence type="ECO:0000313" key="1">
    <source>
        <dbReference type="EMBL" id="MFI6505351.1"/>
    </source>
</evidence>
<dbReference type="Proteomes" id="UP001612741">
    <property type="component" value="Unassembled WGS sequence"/>
</dbReference>
<organism evidence="1 2">
    <name type="scientific">Nonomuraea typhae</name>
    <dbReference type="NCBI Taxonomy" id="2603600"/>
    <lineage>
        <taxon>Bacteria</taxon>
        <taxon>Bacillati</taxon>
        <taxon>Actinomycetota</taxon>
        <taxon>Actinomycetes</taxon>
        <taxon>Streptosporangiales</taxon>
        <taxon>Streptosporangiaceae</taxon>
        <taxon>Nonomuraea</taxon>
    </lineage>
</organism>
<proteinExistence type="predicted"/>
<name>A0ABW7ZAZ3_9ACTN</name>
<evidence type="ECO:0000313" key="2">
    <source>
        <dbReference type="Proteomes" id="UP001612741"/>
    </source>
</evidence>
<sequence>MRARALAPDLARGFMLLLIALAHAPTFISNAGLGPSGLNTASDFLKVFAAYNLARSRFVFGSWVEVHRNGTVR</sequence>
<reference evidence="1 2" key="1">
    <citation type="submission" date="2024-10" db="EMBL/GenBank/DDBJ databases">
        <title>The Natural Products Discovery Center: Release of the First 8490 Sequenced Strains for Exploring Actinobacteria Biosynthetic Diversity.</title>
        <authorList>
            <person name="Kalkreuter E."/>
            <person name="Kautsar S.A."/>
            <person name="Yang D."/>
            <person name="Bader C.D."/>
            <person name="Teijaro C.N."/>
            <person name="Fluegel L."/>
            <person name="Davis C.M."/>
            <person name="Simpson J.R."/>
            <person name="Lauterbach L."/>
            <person name="Steele A.D."/>
            <person name="Gui C."/>
            <person name="Meng S."/>
            <person name="Li G."/>
            <person name="Viehrig K."/>
            <person name="Ye F."/>
            <person name="Su P."/>
            <person name="Kiefer A.F."/>
            <person name="Nichols A."/>
            <person name="Cepeda A.J."/>
            <person name="Yan W."/>
            <person name="Fan B."/>
            <person name="Jiang Y."/>
            <person name="Adhikari A."/>
            <person name="Zheng C.-J."/>
            <person name="Schuster L."/>
            <person name="Cowan T.M."/>
            <person name="Smanski M.J."/>
            <person name="Chevrette M.G."/>
            <person name="De Carvalho L.P.S."/>
            <person name="Shen B."/>
        </authorList>
    </citation>
    <scope>NUCLEOTIDE SEQUENCE [LARGE SCALE GENOMIC DNA]</scope>
    <source>
        <strain evidence="1 2">NPDC050545</strain>
    </source>
</reference>